<evidence type="ECO:0000313" key="2">
    <source>
        <dbReference type="Proteomes" id="UP000276133"/>
    </source>
</evidence>
<proteinExistence type="predicted"/>
<sequence>MHFHECSNEDFEPFGRLIDKSKCERVCRFHDLEWHPNAKDVILGAHKKKTDLEKRDNLVL</sequence>
<dbReference type="AlphaFoldDB" id="A0A3M7Q5K3"/>
<name>A0A3M7Q5K3_BRAPC</name>
<accession>A0A3M7Q5K3</accession>
<dbReference type="EMBL" id="REGN01007308">
    <property type="protein sequence ID" value="RNA06697.1"/>
    <property type="molecule type" value="Genomic_DNA"/>
</dbReference>
<keyword evidence="2" id="KW-1185">Reference proteome</keyword>
<evidence type="ECO:0000313" key="1">
    <source>
        <dbReference type="EMBL" id="RNA06697.1"/>
    </source>
</evidence>
<organism evidence="1 2">
    <name type="scientific">Brachionus plicatilis</name>
    <name type="common">Marine rotifer</name>
    <name type="synonym">Brachionus muelleri</name>
    <dbReference type="NCBI Taxonomy" id="10195"/>
    <lineage>
        <taxon>Eukaryota</taxon>
        <taxon>Metazoa</taxon>
        <taxon>Spiralia</taxon>
        <taxon>Gnathifera</taxon>
        <taxon>Rotifera</taxon>
        <taxon>Eurotatoria</taxon>
        <taxon>Monogononta</taxon>
        <taxon>Pseudotrocha</taxon>
        <taxon>Ploima</taxon>
        <taxon>Brachionidae</taxon>
        <taxon>Brachionus</taxon>
    </lineage>
</organism>
<gene>
    <name evidence="1" type="ORF">BpHYR1_012678</name>
</gene>
<comment type="caution">
    <text evidence="1">The sequence shown here is derived from an EMBL/GenBank/DDBJ whole genome shotgun (WGS) entry which is preliminary data.</text>
</comment>
<protein>
    <submittedName>
        <fullName evidence="1">Uncharacterized protein</fullName>
    </submittedName>
</protein>
<reference evidence="1 2" key="1">
    <citation type="journal article" date="2018" name="Sci. Rep.">
        <title>Genomic signatures of local adaptation to the degree of environmental predictability in rotifers.</title>
        <authorList>
            <person name="Franch-Gras L."/>
            <person name="Hahn C."/>
            <person name="Garcia-Roger E.M."/>
            <person name="Carmona M.J."/>
            <person name="Serra M."/>
            <person name="Gomez A."/>
        </authorList>
    </citation>
    <scope>NUCLEOTIDE SEQUENCE [LARGE SCALE GENOMIC DNA]</scope>
    <source>
        <strain evidence="1">HYR1</strain>
    </source>
</reference>
<dbReference type="Proteomes" id="UP000276133">
    <property type="component" value="Unassembled WGS sequence"/>
</dbReference>